<reference evidence="2" key="1">
    <citation type="journal article" date="2020" name="Stud. Mycol.">
        <title>101 Dothideomycetes genomes: a test case for predicting lifestyles and emergence of pathogens.</title>
        <authorList>
            <person name="Haridas S."/>
            <person name="Albert R."/>
            <person name="Binder M."/>
            <person name="Bloem J."/>
            <person name="Labutti K."/>
            <person name="Salamov A."/>
            <person name="Andreopoulos B."/>
            <person name="Baker S."/>
            <person name="Barry K."/>
            <person name="Bills G."/>
            <person name="Bluhm B."/>
            <person name="Cannon C."/>
            <person name="Castanera R."/>
            <person name="Culley D."/>
            <person name="Daum C."/>
            <person name="Ezra D."/>
            <person name="Gonzalez J."/>
            <person name="Henrissat B."/>
            <person name="Kuo A."/>
            <person name="Liang C."/>
            <person name="Lipzen A."/>
            <person name="Lutzoni F."/>
            <person name="Magnuson J."/>
            <person name="Mondo S."/>
            <person name="Nolan M."/>
            <person name="Ohm R."/>
            <person name="Pangilinan J."/>
            <person name="Park H.-J."/>
            <person name="Ramirez L."/>
            <person name="Alfaro M."/>
            <person name="Sun H."/>
            <person name="Tritt A."/>
            <person name="Yoshinaga Y."/>
            <person name="Zwiers L.-H."/>
            <person name="Turgeon B."/>
            <person name="Goodwin S."/>
            <person name="Spatafora J."/>
            <person name="Crous P."/>
            <person name="Grigoriev I."/>
        </authorList>
    </citation>
    <scope>NUCLEOTIDE SEQUENCE</scope>
    <source>
        <strain evidence="2">ATCC 16933</strain>
    </source>
</reference>
<accession>A0A6A6P1H4</accession>
<dbReference type="OrthoDB" id="5380416at2759"/>
<feature type="compositionally biased region" description="Low complexity" evidence="1">
    <location>
        <begin position="53"/>
        <end position="74"/>
    </location>
</feature>
<evidence type="ECO:0000313" key="3">
    <source>
        <dbReference type="Proteomes" id="UP000799766"/>
    </source>
</evidence>
<gene>
    <name evidence="2" type="ORF">BDY21DRAFT_363451</name>
</gene>
<dbReference type="EMBL" id="MU001679">
    <property type="protein sequence ID" value="KAF2457850.1"/>
    <property type="molecule type" value="Genomic_DNA"/>
</dbReference>
<organism evidence="2 3">
    <name type="scientific">Lineolata rhizophorae</name>
    <dbReference type="NCBI Taxonomy" id="578093"/>
    <lineage>
        <taxon>Eukaryota</taxon>
        <taxon>Fungi</taxon>
        <taxon>Dikarya</taxon>
        <taxon>Ascomycota</taxon>
        <taxon>Pezizomycotina</taxon>
        <taxon>Dothideomycetes</taxon>
        <taxon>Dothideomycetes incertae sedis</taxon>
        <taxon>Lineolatales</taxon>
        <taxon>Lineolataceae</taxon>
        <taxon>Lineolata</taxon>
    </lineage>
</organism>
<feature type="region of interest" description="Disordered" evidence="1">
    <location>
        <begin position="194"/>
        <end position="246"/>
    </location>
</feature>
<protein>
    <submittedName>
        <fullName evidence="2">Uncharacterized protein</fullName>
    </submittedName>
</protein>
<dbReference type="Proteomes" id="UP000799766">
    <property type="component" value="Unassembled WGS sequence"/>
</dbReference>
<evidence type="ECO:0000256" key="1">
    <source>
        <dbReference type="SAM" id="MobiDB-lite"/>
    </source>
</evidence>
<sequence length="246" mass="24084">MPPGKNFTPLTLEPVNFSLTAGTDIPPPQESPPRPPTPGRGPLSSHPTTPVEGSSGSSQAAALASPSSSAAAAAAPPPPASSRAGRPSDASAGGGGATKRPSSVRKFLGLRSLNVTSPRSHEHANHDSAGAMSPPPAPPAGRPGSPNTVSTVQTAATGTTATGGGGGSLKHKKSAGWFGRRASTMFLHSRALEDADVKENGAGGAGAGGEPQRKGPPPPTLPELGSLAKGGDGGSLGGGDLFKDIK</sequence>
<feature type="compositionally biased region" description="Pro residues" evidence="1">
    <location>
        <begin position="25"/>
        <end position="39"/>
    </location>
</feature>
<name>A0A6A6P1H4_9PEZI</name>
<evidence type="ECO:0000313" key="2">
    <source>
        <dbReference type="EMBL" id="KAF2457850.1"/>
    </source>
</evidence>
<proteinExistence type="predicted"/>
<feature type="region of interest" description="Disordered" evidence="1">
    <location>
        <begin position="1"/>
        <end position="176"/>
    </location>
</feature>
<keyword evidence="3" id="KW-1185">Reference proteome</keyword>
<feature type="compositionally biased region" description="Gly residues" evidence="1">
    <location>
        <begin position="228"/>
        <end position="240"/>
    </location>
</feature>
<feature type="compositionally biased region" description="Low complexity" evidence="1">
    <location>
        <begin position="81"/>
        <end position="91"/>
    </location>
</feature>
<dbReference type="AlphaFoldDB" id="A0A6A6P1H4"/>